<dbReference type="AlphaFoldDB" id="A0A1M7NTF9"/>
<organism evidence="2 3">
    <name type="scientific">Duganella sacchari</name>
    <dbReference type="NCBI Taxonomy" id="551987"/>
    <lineage>
        <taxon>Bacteria</taxon>
        <taxon>Pseudomonadati</taxon>
        <taxon>Pseudomonadota</taxon>
        <taxon>Betaproteobacteria</taxon>
        <taxon>Burkholderiales</taxon>
        <taxon>Oxalobacteraceae</taxon>
        <taxon>Telluria group</taxon>
        <taxon>Duganella</taxon>
    </lineage>
</organism>
<accession>A0A1M7NTF9</accession>
<dbReference type="OrthoDB" id="5125627at2"/>
<keyword evidence="3" id="KW-1185">Reference proteome</keyword>
<gene>
    <name evidence="2" type="ORF">SAMN05192549_104176</name>
</gene>
<dbReference type="PANTHER" id="PTHR37314">
    <property type="entry name" value="SLR0142 PROTEIN"/>
    <property type="match status" value="1"/>
</dbReference>
<feature type="transmembrane region" description="Helical" evidence="1">
    <location>
        <begin position="89"/>
        <end position="107"/>
    </location>
</feature>
<keyword evidence="1" id="KW-1133">Transmembrane helix</keyword>
<dbReference type="RefSeq" id="WP_072784009.1">
    <property type="nucleotide sequence ID" value="NZ_FRCX01000004.1"/>
</dbReference>
<dbReference type="PANTHER" id="PTHR37314:SF5">
    <property type="entry name" value="SLR0142 PROTEIN"/>
    <property type="match status" value="1"/>
</dbReference>
<feature type="transmembrane region" description="Helical" evidence="1">
    <location>
        <begin position="12"/>
        <end position="33"/>
    </location>
</feature>
<feature type="transmembrane region" description="Helical" evidence="1">
    <location>
        <begin position="113"/>
        <end position="134"/>
    </location>
</feature>
<dbReference type="Pfam" id="PF06912">
    <property type="entry name" value="DUF1275"/>
    <property type="match status" value="1"/>
</dbReference>
<proteinExistence type="predicted"/>
<dbReference type="EMBL" id="FRCX01000004">
    <property type="protein sequence ID" value="SHN07314.1"/>
    <property type="molecule type" value="Genomic_DNA"/>
</dbReference>
<dbReference type="Proteomes" id="UP000184339">
    <property type="component" value="Unassembled WGS sequence"/>
</dbReference>
<evidence type="ECO:0000313" key="2">
    <source>
        <dbReference type="EMBL" id="SHN07314.1"/>
    </source>
</evidence>
<sequence length="218" mass="23298">MERGDIKQGIALGFLAGYVDTLGFVGLFGLFTAHVTGNFVLIGRALIEPSQSITIKLMVFPVFILFVALARLAILYWDRRSAKTLRNSFLFQLAMMLATVVCAWHAAPVVRASAPLTLMTGMLCAGAMAVQNCYGKLLLGKTAATTVMTGNVTTLVIELVDSLRGDPEAIGRCKKLTWPVLAFAAGCMSGGVGFVLAGFHGLLLPCVLLVWLAWSAKD</sequence>
<dbReference type="InterPro" id="IPR010699">
    <property type="entry name" value="DUF1275"/>
</dbReference>
<evidence type="ECO:0000256" key="1">
    <source>
        <dbReference type="SAM" id="Phobius"/>
    </source>
</evidence>
<keyword evidence="1" id="KW-0472">Membrane</keyword>
<evidence type="ECO:0000313" key="3">
    <source>
        <dbReference type="Proteomes" id="UP000184339"/>
    </source>
</evidence>
<reference evidence="3" key="1">
    <citation type="submission" date="2016-11" db="EMBL/GenBank/DDBJ databases">
        <authorList>
            <person name="Varghese N."/>
            <person name="Submissions S."/>
        </authorList>
    </citation>
    <scope>NUCLEOTIDE SEQUENCE [LARGE SCALE GENOMIC DNA]</scope>
    <source>
        <strain evidence="3">Sac-22</strain>
    </source>
</reference>
<feature type="transmembrane region" description="Helical" evidence="1">
    <location>
        <begin position="181"/>
        <end position="214"/>
    </location>
</feature>
<dbReference type="STRING" id="551987.SAMN05192549_104176"/>
<feature type="transmembrane region" description="Helical" evidence="1">
    <location>
        <begin position="53"/>
        <end position="77"/>
    </location>
</feature>
<protein>
    <submittedName>
        <fullName evidence="2">Uncharacterized membrane protein YoaK, UPF0700 family</fullName>
    </submittedName>
</protein>
<keyword evidence="1" id="KW-0812">Transmembrane</keyword>
<name>A0A1M7NTF9_9BURK</name>